<sequence>MTLIQQLATILIAAVANMTTRIVPFKIFRDQNGHVSPYIDGLGKFLPPAIMAMLVVYCYRSVNWLGASHGLPDLIAGIVTVIVHLIWRSLFTSLILGTVAYIVLINFVFK</sequence>
<dbReference type="Pfam" id="PF05437">
    <property type="entry name" value="AzlD"/>
    <property type="match status" value="1"/>
</dbReference>
<dbReference type="PATRIC" id="fig|1423749.3.peg.160"/>
<dbReference type="EMBL" id="AZFN01000010">
    <property type="protein sequence ID" value="KRM02500.1"/>
    <property type="molecule type" value="Genomic_DNA"/>
</dbReference>
<keyword evidence="1" id="KW-0812">Transmembrane</keyword>
<name>A0A0R1VFT4_9LACO</name>
<organism evidence="2 3">
    <name type="scientific">Limosilactobacillus gastricus DSM 16045</name>
    <dbReference type="NCBI Taxonomy" id="1423749"/>
    <lineage>
        <taxon>Bacteria</taxon>
        <taxon>Bacillati</taxon>
        <taxon>Bacillota</taxon>
        <taxon>Bacilli</taxon>
        <taxon>Lactobacillales</taxon>
        <taxon>Lactobacillaceae</taxon>
        <taxon>Limosilactobacillus</taxon>
    </lineage>
</organism>
<keyword evidence="1" id="KW-1133">Transmembrane helix</keyword>
<comment type="caution">
    <text evidence="2">The sequence shown here is derived from an EMBL/GenBank/DDBJ whole genome shotgun (WGS) entry which is preliminary data.</text>
</comment>
<evidence type="ECO:0000256" key="1">
    <source>
        <dbReference type="SAM" id="Phobius"/>
    </source>
</evidence>
<proteinExistence type="predicted"/>
<gene>
    <name evidence="2" type="ORF">FC60_GL000160</name>
</gene>
<dbReference type="Proteomes" id="UP000051739">
    <property type="component" value="Unassembled WGS sequence"/>
</dbReference>
<dbReference type="AlphaFoldDB" id="A0A0R1VFT4"/>
<evidence type="ECO:0000313" key="2">
    <source>
        <dbReference type="EMBL" id="KRM02500.1"/>
    </source>
</evidence>
<feature type="transmembrane region" description="Helical" evidence="1">
    <location>
        <begin position="93"/>
        <end position="109"/>
    </location>
</feature>
<reference evidence="2 3" key="1">
    <citation type="journal article" date="2015" name="Genome Announc.">
        <title>Expanding the biotechnology potential of lactobacilli through comparative genomics of 213 strains and associated genera.</title>
        <authorList>
            <person name="Sun Z."/>
            <person name="Harris H.M."/>
            <person name="McCann A."/>
            <person name="Guo C."/>
            <person name="Argimon S."/>
            <person name="Zhang W."/>
            <person name="Yang X."/>
            <person name="Jeffery I.B."/>
            <person name="Cooney J.C."/>
            <person name="Kagawa T.F."/>
            <person name="Liu W."/>
            <person name="Song Y."/>
            <person name="Salvetti E."/>
            <person name="Wrobel A."/>
            <person name="Rasinkangas P."/>
            <person name="Parkhill J."/>
            <person name="Rea M.C."/>
            <person name="O'Sullivan O."/>
            <person name="Ritari J."/>
            <person name="Douillard F.P."/>
            <person name="Paul Ross R."/>
            <person name="Yang R."/>
            <person name="Briner A.E."/>
            <person name="Felis G.E."/>
            <person name="de Vos W.M."/>
            <person name="Barrangou R."/>
            <person name="Klaenhammer T.R."/>
            <person name="Caufield P.W."/>
            <person name="Cui Y."/>
            <person name="Zhang H."/>
            <person name="O'Toole P.W."/>
        </authorList>
    </citation>
    <scope>NUCLEOTIDE SEQUENCE [LARGE SCALE GENOMIC DNA]</scope>
    <source>
        <strain evidence="2 3">DSM 16045</strain>
    </source>
</reference>
<feature type="transmembrane region" description="Helical" evidence="1">
    <location>
        <begin position="71"/>
        <end position="87"/>
    </location>
</feature>
<protein>
    <submittedName>
        <fullName evidence="2">Branched-chain amino acid transporter azlD</fullName>
    </submittedName>
</protein>
<keyword evidence="3" id="KW-1185">Reference proteome</keyword>
<feature type="transmembrane region" description="Helical" evidence="1">
    <location>
        <begin position="42"/>
        <end position="59"/>
    </location>
</feature>
<dbReference type="InterPro" id="IPR008407">
    <property type="entry name" value="Brnchd-chn_aa_trnsp_AzlD"/>
</dbReference>
<keyword evidence="1" id="KW-0472">Membrane</keyword>
<dbReference type="RefSeq" id="WP_056937257.1">
    <property type="nucleotide sequence ID" value="NZ_AZFN01000010.1"/>
</dbReference>
<dbReference type="PIRSF" id="PIRSF003203">
    <property type="entry name" value="AzlD"/>
    <property type="match status" value="1"/>
</dbReference>
<accession>A0A0R1VFT4</accession>
<evidence type="ECO:0000313" key="3">
    <source>
        <dbReference type="Proteomes" id="UP000051739"/>
    </source>
</evidence>